<name>A0A831LL13_9BACT</name>
<dbReference type="Pfam" id="PF21074">
    <property type="entry name" value="GDH_C"/>
    <property type="match status" value="1"/>
</dbReference>
<dbReference type="GO" id="GO:0004352">
    <property type="term" value="F:glutamate dehydrogenase (NAD+) activity"/>
    <property type="evidence" value="ECO:0007669"/>
    <property type="project" value="InterPro"/>
</dbReference>
<dbReference type="Proteomes" id="UP000886162">
    <property type="component" value="Unassembled WGS sequence"/>
</dbReference>
<sequence length="236" mass="26956">YLTFDRILEGAALREAVFALDNRMAAEEQYRIIDTYAETLQEMCFWALQQETAISLDAEALLQWQDRIAEFINALPGVTPSQDWEKAQQKSKDLSEAGLDAPLSQKVAALPYLGDFLPLFNLVEKTQSELHDVACAHRDLMEKLGVSRLRAAAAKVPLRDRWDRMALDALERDLSVTLFRLTKAVLQETDGNVERYLSRRRQKYRALNNLWQQVQGTEPVNFNPFMVIGRALADLL</sequence>
<dbReference type="EMBL" id="DSDO01000255">
    <property type="protein sequence ID" value="HDR46787.1"/>
    <property type="molecule type" value="Genomic_DNA"/>
</dbReference>
<dbReference type="GO" id="GO:0004069">
    <property type="term" value="F:L-aspartate:2-oxoglutarate aminotransferase activity"/>
    <property type="evidence" value="ECO:0007669"/>
    <property type="project" value="InterPro"/>
</dbReference>
<comment type="caution">
    <text evidence="2">The sequence shown here is derived from an EMBL/GenBank/DDBJ whole genome shotgun (WGS) entry which is preliminary data.</text>
</comment>
<reference evidence="2" key="1">
    <citation type="journal article" date="2020" name="mSystems">
        <title>Genome- and Community-Level Interaction Insights into Carbon Utilization and Element Cycling Functions of Hydrothermarchaeota in Hydrothermal Sediment.</title>
        <authorList>
            <person name="Zhou Z."/>
            <person name="Liu Y."/>
            <person name="Xu W."/>
            <person name="Pan J."/>
            <person name="Luo Z.H."/>
            <person name="Li M."/>
        </authorList>
    </citation>
    <scope>NUCLEOTIDE SEQUENCE [LARGE SCALE GENOMIC DNA]</scope>
    <source>
        <strain evidence="2">SpSt-1220</strain>
    </source>
</reference>
<feature type="domain" description="NAD-specific glutamate dehydrogenase C-terminal" evidence="1">
    <location>
        <begin position="5"/>
        <end position="233"/>
    </location>
</feature>
<dbReference type="InterPro" id="IPR048381">
    <property type="entry name" value="GDH_C"/>
</dbReference>
<evidence type="ECO:0000313" key="2">
    <source>
        <dbReference type="EMBL" id="HDR46787.1"/>
    </source>
</evidence>
<gene>
    <name evidence="2" type="ORF">ENN94_03700</name>
</gene>
<feature type="non-terminal residue" evidence="2">
    <location>
        <position position="1"/>
    </location>
</feature>
<proteinExistence type="predicted"/>
<dbReference type="InterPro" id="IPR007780">
    <property type="entry name" value="NAD_Glu_DH_bac"/>
</dbReference>
<dbReference type="AlphaFoldDB" id="A0A831LL13"/>
<evidence type="ECO:0000259" key="1">
    <source>
        <dbReference type="Pfam" id="PF21074"/>
    </source>
</evidence>
<dbReference type="PANTHER" id="PTHR43403:SF1">
    <property type="entry name" value="NAD-SPECIFIC GLUTAMATE DEHYDROGENASE"/>
    <property type="match status" value="1"/>
</dbReference>
<accession>A0A831LL13</accession>
<dbReference type="PANTHER" id="PTHR43403">
    <property type="entry name" value="NAD-SPECIFIC GLUTAMATE DEHYDROGENASE"/>
    <property type="match status" value="1"/>
</dbReference>
<organism evidence="2">
    <name type="scientific">Geoalkalibacter subterraneus</name>
    <dbReference type="NCBI Taxonomy" id="483547"/>
    <lineage>
        <taxon>Bacteria</taxon>
        <taxon>Pseudomonadati</taxon>
        <taxon>Thermodesulfobacteriota</taxon>
        <taxon>Desulfuromonadia</taxon>
        <taxon>Desulfuromonadales</taxon>
        <taxon>Geoalkalibacteraceae</taxon>
        <taxon>Geoalkalibacter</taxon>
    </lineage>
</organism>
<protein>
    <recommendedName>
        <fullName evidence="1">NAD-specific glutamate dehydrogenase C-terminal domain-containing protein</fullName>
    </recommendedName>
</protein>
<dbReference type="GO" id="GO:0006538">
    <property type="term" value="P:L-glutamate catabolic process"/>
    <property type="evidence" value="ECO:0007669"/>
    <property type="project" value="InterPro"/>
</dbReference>